<reference evidence="9 10" key="1">
    <citation type="submission" date="2016-12" db="EMBL/GenBank/DDBJ databases">
        <title>The draft genome sequence of Actinophytocola xinjiangensis.</title>
        <authorList>
            <person name="Wang W."/>
            <person name="Yuan L."/>
        </authorList>
    </citation>
    <scope>NUCLEOTIDE SEQUENCE [LARGE SCALE GENOMIC DNA]</scope>
    <source>
        <strain evidence="9 10">CGMCC 4.4663</strain>
    </source>
</reference>
<dbReference type="Pfam" id="PF07681">
    <property type="entry name" value="DoxX"/>
    <property type="match status" value="1"/>
</dbReference>
<evidence type="ECO:0000256" key="8">
    <source>
        <dbReference type="SAM" id="Phobius"/>
    </source>
</evidence>
<feature type="transmembrane region" description="Helical" evidence="8">
    <location>
        <begin position="45"/>
        <end position="63"/>
    </location>
</feature>
<evidence type="ECO:0000256" key="2">
    <source>
        <dbReference type="ARBA" id="ARBA00006679"/>
    </source>
</evidence>
<evidence type="ECO:0000256" key="5">
    <source>
        <dbReference type="ARBA" id="ARBA00022989"/>
    </source>
</evidence>
<protein>
    <recommendedName>
        <fullName evidence="11">Oxidoreductase</fullName>
    </recommendedName>
</protein>
<dbReference type="InterPro" id="IPR032808">
    <property type="entry name" value="DoxX"/>
</dbReference>
<proteinExistence type="inferred from homology"/>
<keyword evidence="6 8" id="KW-0472">Membrane</keyword>
<evidence type="ECO:0008006" key="11">
    <source>
        <dbReference type="Google" id="ProtNLM"/>
    </source>
</evidence>
<keyword evidence="10" id="KW-1185">Reference proteome</keyword>
<evidence type="ECO:0000313" key="9">
    <source>
        <dbReference type="EMBL" id="OLF08191.1"/>
    </source>
</evidence>
<sequence length="199" mass="21223">MYDDAGYSSQTTSLPGSSRFDNDDDFGSAFDEPDRRVQWHGGVDFGLLVLRIALGGMFVVHGLDKMFGWFTDFGGMGAIEQMLSSYGYTEPSILAWVLAVGETLGGVLLVLGLFTPAAAGMVLAVLANTIAVKGDWDVFLGGVELELVYAAIAFALLFTGPGRAAIDRNTHWCRKAPIYGIIFLVIAAGASAVTLFALR</sequence>
<evidence type="ECO:0000256" key="6">
    <source>
        <dbReference type="ARBA" id="ARBA00023136"/>
    </source>
</evidence>
<feature type="transmembrane region" description="Helical" evidence="8">
    <location>
        <begin position="93"/>
        <end position="126"/>
    </location>
</feature>
<feature type="region of interest" description="Disordered" evidence="7">
    <location>
        <begin position="1"/>
        <end position="20"/>
    </location>
</feature>
<comment type="similarity">
    <text evidence="2">Belongs to the DoxX family.</text>
</comment>
<dbReference type="GO" id="GO:0005886">
    <property type="term" value="C:plasma membrane"/>
    <property type="evidence" value="ECO:0007669"/>
    <property type="project" value="UniProtKB-SubCell"/>
</dbReference>
<dbReference type="InterPro" id="IPR051907">
    <property type="entry name" value="DoxX-like_oxidoreductase"/>
</dbReference>
<accession>A0A7Z1AW59</accession>
<evidence type="ECO:0000256" key="1">
    <source>
        <dbReference type="ARBA" id="ARBA00004651"/>
    </source>
</evidence>
<dbReference type="OrthoDB" id="346004at2"/>
<gene>
    <name evidence="9" type="ORF">BLA60_25400</name>
</gene>
<dbReference type="AlphaFoldDB" id="A0A7Z1AW59"/>
<evidence type="ECO:0000256" key="7">
    <source>
        <dbReference type="SAM" id="MobiDB-lite"/>
    </source>
</evidence>
<evidence type="ECO:0000256" key="3">
    <source>
        <dbReference type="ARBA" id="ARBA00022475"/>
    </source>
</evidence>
<dbReference type="Proteomes" id="UP000185696">
    <property type="component" value="Unassembled WGS sequence"/>
</dbReference>
<dbReference type="EMBL" id="MSIF01000013">
    <property type="protein sequence ID" value="OLF08191.1"/>
    <property type="molecule type" value="Genomic_DNA"/>
</dbReference>
<dbReference type="RefSeq" id="WP_075135495.1">
    <property type="nucleotide sequence ID" value="NZ_MSIF01000013.1"/>
</dbReference>
<keyword evidence="4 8" id="KW-0812">Transmembrane</keyword>
<organism evidence="9 10">
    <name type="scientific">Actinophytocola xinjiangensis</name>
    <dbReference type="NCBI Taxonomy" id="485602"/>
    <lineage>
        <taxon>Bacteria</taxon>
        <taxon>Bacillati</taxon>
        <taxon>Actinomycetota</taxon>
        <taxon>Actinomycetes</taxon>
        <taxon>Pseudonocardiales</taxon>
        <taxon>Pseudonocardiaceae</taxon>
    </lineage>
</organism>
<feature type="compositionally biased region" description="Polar residues" evidence="7">
    <location>
        <begin position="7"/>
        <end position="16"/>
    </location>
</feature>
<comment type="subcellular location">
    <subcellularLocation>
        <location evidence="1">Cell membrane</location>
        <topology evidence="1">Multi-pass membrane protein</topology>
    </subcellularLocation>
</comment>
<keyword evidence="3" id="KW-1003">Cell membrane</keyword>
<feature type="transmembrane region" description="Helical" evidence="8">
    <location>
        <begin position="138"/>
        <end position="158"/>
    </location>
</feature>
<evidence type="ECO:0000256" key="4">
    <source>
        <dbReference type="ARBA" id="ARBA00022692"/>
    </source>
</evidence>
<keyword evidence="5 8" id="KW-1133">Transmembrane helix</keyword>
<comment type="caution">
    <text evidence="9">The sequence shown here is derived from an EMBL/GenBank/DDBJ whole genome shotgun (WGS) entry which is preliminary data.</text>
</comment>
<dbReference type="PANTHER" id="PTHR33452">
    <property type="entry name" value="OXIDOREDUCTASE CATD-RELATED"/>
    <property type="match status" value="1"/>
</dbReference>
<evidence type="ECO:0000313" key="10">
    <source>
        <dbReference type="Proteomes" id="UP000185696"/>
    </source>
</evidence>
<dbReference type="PANTHER" id="PTHR33452:SF1">
    <property type="entry name" value="INNER MEMBRANE PROTEIN YPHA-RELATED"/>
    <property type="match status" value="1"/>
</dbReference>
<name>A0A7Z1AW59_9PSEU</name>
<feature type="transmembrane region" description="Helical" evidence="8">
    <location>
        <begin position="178"/>
        <end position="198"/>
    </location>
</feature>